<evidence type="ECO:0000256" key="2">
    <source>
        <dbReference type="ARBA" id="ARBA00022490"/>
    </source>
</evidence>
<name>A0A432YAQ7_9GAMM</name>
<dbReference type="Pfam" id="PF00583">
    <property type="entry name" value="Acetyltransf_1"/>
    <property type="match status" value="1"/>
</dbReference>
<dbReference type="PANTHER" id="PTHR43420:SF44">
    <property type="entry name" value="ACETYLTRANSFERASE YPEA"/>
    <property type="match status" value="1"/>
</dbReference>
<dbReference type="InterPro" id="IPR000182">
    <property type="entry name" value="GNAT_dom"/>
</dbReference>
<evidence type="ECO:0000256" key="4">
    <source>
        <dbReference type="ARBA" id="ARBA00023315"/>
    </source>
</evidence>
<keyword evidence="4" id="KW-0012">Acyltransferase</keyword>
<dbReference type="NCBIfam" id="TIGR01575">
    <property type="entry name" value="rimI"/>
    <property type="match status" value="1"/>
</dbReference>
<dbReference type="SUPFAM" id="SSF55729">
    <property type="entry name" value="Acyl-CoA N-acyltransferases (Nat)"/>
    <property type="match status" value="1"/>
</dbReference>
<dbReference type="InterPro" id="IPR050680">
    <property type="entry name" value="YpeA/RimI_acetyltransf"/>
</dbReference>
<gene>
    <name evidence="6" type="primary">rimI</name>
    <name evidence="6" type="ORF">CWI76_11535</name>
</gene>
<sequence length="158" mass="17641">MESDSKSTLMNSAIAIVELKTWTPDVAAIETGTNQLPWSVETLKSCFSNGYQNFGLYRDNGQQLLGFIIVHQPMPDEWTIMNVVVSSAFQRQGLGEALVRHVCELAQNKHASVFLEVRESNQPAIALYTKLGFKTLGRRKGYYPTASGKREDAIVMQN</sequence>
<accession>A0A432YAQ7</accession>
<dbReference type="GO" id="GO:0008080">
    <property type="term" value="F:N-acetyltransferase activity"/>
    <property type="evidence" value="ECO:0007669"/>
    <property type="project" value="InterPro"/>
</dbReference>
<evidence type="ECO:0000256" key="3">
    <source>
        <dbReference type="ARBA" id="ARBA00022679"/>
    </source>
</evidence>
<comment type="similarity">
    <text evidence="1">Belongs to the acetyltransferase family. RimI subfamily.</text>
</comment>
<feature type="domain" description="N-acetyltransferase" evidence="5">
    <location>
        <begin position="14"/>
        <end position="158"/>
    </location>
</feature>
<comment type="caution">
    <text evidence="6">The sequence shown here is derived from an EMBL/GenBank/DDBJ whole genome shotgun (WGS) entry which is preliminary data.</text>
</comment>
<keyword evidence="7" id="KW-1185">Reference proteome</keyword>
<dbReference type="InterPro" id="IPR016181">
    <property type="entry name" value="Acyl_CoA_acyltransferase"/>
</dbReference>
<dbReference type="EMBL" id="PIPZ01000006">
    <property type="protein sequence ID" value="RUO58013.1"/>
    <property type="molecule type" value="Genomic_DNA"/>
</dbReference>
<dbReference type="PROSITE" id="PS51186">
    <property type="entry name" value="GNAT"/>
    <property type="match status" value="1"/>
</dbReference>
<dbReference type="RefSeq" id="WP_126760493.1">
    <property type="nucleotide sequence ID" value="NZ_PIPZ01000006.1"/>
</dbReference>
<dbReference type="InterPro" id="IPR006464">
    <property type="entry name" value="AcTrfase_RimI/Ard1"/>
</dbReference>
<protein>
    <submittedName>
        <fullName evidence="6">Ribosomal-protein-alanine N-acetyltransferase</fullName>
    </submittedName>
</protein>
<evidence type="ECO:0000313" key="7">
    <source>
        <dbReference type="Proteomes" id="UP000288127"/>
    </source>
</evidence>
<organism evidence="6 7">
    <name type="scientific">Pseudidiomarina marina</name>
    <dbReference type="NCBI Taxonomy" id="502366"/>
    <lineage>
        <taxon>Bacteria</taxon>
        <taxon>Pseudomonadati</taxon>
        <taxon>Pseudomonadota</taxon>
        <taxon>Gammaproteobacteria</taxon>
        <taxon>Alteromonadales</taxon>
        <taxon>Idiomarinaceae</taxon>
        <taxon>Pseudidiomarina</taxon>
    </lineage>
</organism>
<dbReference type="Proteomes" id="UP000288127">
    <property type="component" value="Unassembled WGS sequence"/>
</dbReference>
<dbReference type="Gene3D" id="3.40.630.30">
    <property type="match status" value="1"/>
</dbReference>
<dbReference type="PANTHER" id="PTHR43420">
    <property type="entry name" value="ACETYLTRANSFERASE"/>
    <property type="match status" value="1"/>
</dbReference>
<dbReference type="CDD" id="cd04301">
    <property type="entry name" value="NAT_SF"/>
    <property type="match status" value="1"/>
</dbReference>
<evidence type="ECO:0000313" key="6">
    <source>
        <dbReference type="EMBL" id="RUO58013.1"/>
    </source>
</evidence>
<keyword evidence="2" id="KW-0963">Cytoplasm</keyword>
<keyword evidence="3 6" id="KW-0808">Transferase</keyword>
<proteinExistence type="inferred from homology"/>
<reference evidence="7" key="1">
    <citation type="journal article" date="2018" name="Front. Microbiol.">
        <title>Genome-Based Analysis Reveals the Taxonomy and Diversity of the Family Idiomarinaceae.</title>
        <authorList>
            <person name="Liu Y."/>
            <person name="Lai Q."/>
            <person name="Shao Z."/>
        </authorList>
    </citation>
    <scope>NUCLEOTIDE SEQUENCE [LARGE SCALE GENOMIC DNA]</scope>
    <source>
        <strain evidence="7">PIM1</strain>
    </source>
</reference>
<evidence type="ECO:0000256" key="1">
    <source>
        <dbReference type="ARBA" id="ARBA00005395"/>
    </source>
</evidence>
<evidence type="ECO:0000259" key="5">
    <source>
        <dbReference type="PROSITE" id="PS51186"/>
    </source>
</evidence>
<dbReference type="AlphaFoldDB" id="A0A432YAQ7"/>
<dbReference type="OrthoDB" id="9796919at2"/>